<comment type="similarity">
    <text evidence="2">Belongs to the SusD family.</text>
</comment>
<evidence type="ECO:0000259" key="6">
    <source>
        <dbReference type="Pfam" id="PF07980"/>
    </source>
</evidence>
<dbReference type="InterPro" id="IPR011990">
    <property type="entry name" value="TPR-like_helical_dom_sf"/>
</dbReference>
<protein>
    <submittedName>
        <fullName evidence="8">RagB/SusD family nutrient uptake outer membrane protein</fullName>
    </submittedName>
</protein>
<dbReference type="InterPro" id="IPR033985">
    <property type="entry name" value="SusD-like_N"/>
</dbReference>
<dbReference type="Pfam" id="PF14322">
    <property type="entry name" value="SusD-like_3"/>
    <property type="match status" value="1"/>
</dbReference>
<evidence type="ECO:0000256" key="2">
    <source>
        <dbReference type="ARBA" id="ARBA00006275"/>
    </source>
</evidence>
<dbReference type="PROSITE" id="PS51257">
    <property type="entry name" value="PROKAR_LIPOPROTEIN"/>
    <property type="match status" value="1"/>
</dbReference>
<evidence type="ECO:0000256" key="1">
    <source>
        <dbReference type="ARBA" id="ARBA00004442"/>
    </source>
</evidence>
<dbReference type="SUPFAM" id="SSF48452">
    <property type="entry name" value="TPR-like"/>
    <property type="match status" value="1"/>
</dbReference>
<dbReference type="Pfam" id="PF07980">
    <property type="entry name" value="SusD_RagB"/>
    <property type="match status" value="1"/>
</dbReference>
<dbReference type="GO" id="GO:0009279">
    <property type="term" value="C:cell outer membrane"/>
    <property type="evidence" value="ECO:0007669"/>
    <property type="project" value="UniProtKB-SubCell"/>
</dbReference>
<evidence type="ECO:0000256" key="3">
    <source>
        <dbReference type="ARBA" id="ARBA00022729"/>
    </source>
</evidence>
<gene>
    <name evidence="8" type="ORF">E7102_08280</name>
</gene>
<dbReference type="Proteomes" id="UP000763088">
    <property type="component" value="Unassembled WGS sequence"/>
</dbReference>
<dbReference type="Gene3D" id="1.25.40.390">
    <property type="match status" value="1"/>
</dbReference>
<dbReference type="CDD" id="cd08977">
    <property type="entry name" value="SusD"/>
    <property type="match status" value="1"/>
</dbReference>
<sequence length="529" mass="60306">MNTKIYNKIFAAVLLFSSCADLEQTSLSSIDRDNFYKSKVDIETAINGIYQEFTVDDFYGMYNNQSIYINDLQTDYVKAGAQTNSAHIRELSNFAIQPTNLFVGYAWEEHYTAINRANVVIDKVSDASWLDEQTRNNYVNEARFLRALMYFNLVRYFGGVPIVLHDGEGEGAPRNTIDEVFEQIVSDFAAAESLPDGYSNRDSKASGLAATALLSKVYLEWAQTSTEKGKANQRDYYQKAINYAQKVIDSGKYRLLDKFIDNWSVDKENGPEHIFTAEHDRTVNGNVTGHCTFATNWSNSEPVLLATSDRYYEETDPKDQRRDGSWAKKLYNPNTGTDFVFDIPRFRKYIDSLNYANPASSGNAAGRSVNTTIIRYAEILLIKAEAENELNGPTAAAYDAINQIRRRAYWSPYDNVQYTPSDGSPLELSGLTQEEFREKLREERRLEFVLEGQRWFDLKRWHILVKYVKAHTPSNDVVTGTKTTKAENVSKKNYYLPLPQDQIILNPNLEQNWGYSGETGDGPYDATFE</sequence>
<proteinExistence type="inferred from homology"/>
<organism evidence="8 9">
    <name type="scientific">Xylanibacter ruminicola</name>
    <name type="common">Prevotella ruminicola</name>
    <dbReference type="NCBI Taxonomy" id="839"/>
    <lineage>
        <taxon>Bacteria</taxon>
        <taxon>Pseudomonadati</taxon>
        <taxon>Bacteroidota</taxon>
        <taxon>Bacteroidia</taxon>
        <taxon>Bacteroidales</taxon>
        <taxon>Prevotellaceae</taxon>
        <taxon>Xylanibacter</taxon>
    </lineage>
</organism>
<dbReference type="EMBL" id="SUYD01000009">
    <property type="protein sequence ID" value="MBE6266451.1"/>
    <property type="molecule type" value="Genomic_DNA"/>
</dbReference>
<dbReference type="AlphaFoldDB" id="A0A928GHS6"/>
<comment type="caution">
    <text evidence="8">The sequence shown here is derived from an EMBL/GenBank/DDBJ whole genome shotgun (WGS) entry which is preliminary data.</text>
</comment>
<evidence type="ECO:0000256" key="5">
    <source>
        <dbReference type="ARBA" id="ARBA00023237"/>
    </source>
</evidence>
<name>A0A928GHS6_XYLRU</name>
<evidence type="ECO:0000256" key="4">
    <source>
        <dbReference type="ARBA" id="ARBA00023136"/>
    </source>
</evidence>
<feature type="domain" description="RagB/SusD" evidence="6">
    <location>
        <begin position="293"/>
        <end position="515"/>
    </location>
</feature>
<keyword evidence="3" id="KW-0732">Signal</keyword>
<feature type="domain" description="SusD-like N-terminal" evidence="7">
    <location>
        <begin position="36"/>
        <end position="219"/>
    </location>
</feature>
<keyword evidence="4" id="KW-0472">Membrane</keyword>
<evidence type="ECO:0000313" key="8">
    <source>
        <dbReference type="EMBL" id="MBE6266451.1"/>
    </source>
</evidence>
<accession>A0A928GHS6</accession>
<keyword evidence="5" id="KW-0998">Cell outer membrane</keyword>
<reference evidence="8" key="1">
    <citation type="submission" date="2019-04" db="EMBL/GenBank/DDBJ databases">
        <title>Evolution of Biomass-Degrading Anaerobic Consortia Revealed by Metagenomics.</title>
        <authorList>
            <person name="Peng X."/>
        </authorList>
    </citation>
    <scope>NUCLEOTIDE SEQUENCE</scope>
    <source>
        <strain evidence="8">SIG141</strain>
    </source>
</reference>
<evidence type="ECO:0000313" key="9">
    <source>
        <dbReference type="Proteomes" id="UP000763088"/>
    </source>
</evidence>
<comment type="subcellular location">
    <subcellularLocation>
        <location evidence="1">Cell outer membrane</location>
    </subcellularLocation>
</comment>
<dbReference type="InterPro" id="IPR012944">
    <property type="entry name" value="SusD_RagB_dom"/>
</dbReference>
<evidence type="ECO:0000259" key="7">
    <source>
        <dbReference type="Pfam" id="PF14322"/>
    </source>
</evidence>